<proteinExistence type="predicted"/>
<protein>
    <submittedName>
        <fullName evidence="1">Uncharacterized protein</fullName>
    </submittedName>
</protein>
<sequence>MPDRISLLNSVVDEFLRSYPRGARMIAVSSPDRERSADFAAGLAEALTERGITATAVTPDAPDAGTLRAEVVAPFRSAREEAVLIVAGDEGLLDGTRRGMWHFSVWLMAGDEVPHTEATSLVDVSDPQHPSRVFADFCAVPSTYRT</sequence>
<dbReference type="RefSeq" id="WP_286301200.1">
    <property type="nucleotide sequence ID" value="NZ_AP027728.1"/>
</dbReference>
<evidence type="ECO:0000313" key="1">
    <source>
        <dbReference type="EMBL" id="BDZ40650.1"/>
    </source>
</evidence>
<reference evidence="2" key="1">
    <citation type="journal article" date="2019" name="Int. J. Syst. Evol. Microbiol.">
        <title>The Global Catalogue of Microorganisms (GCM) 10K type strain sequencing project: providing services to taxonomists for standard genome sequencing and annotation.</title>
        <authorList>
            <consortium name="The Broad Institute Genomics Platform"/>
            <consortium name="The Broad Institute Genome Sequencing Center for Infectious Disease"/>
            <person name="Wu L."/>
            <person name="Ma J."/>
        </authorList>
    </citation>
    <scope>NUCLEOTIDE SEQUENCE [LARGE SCALE GENOMIC DNA]</scope>
    <source>
        <strain evidence="2">NBRC 106310</strain>
    </source>
</reference>
<organism evidence="1 2">
    <name type="scientific">Microbacterium suwonense</name>
    <dbReference type="NCBI Taxonomy" id="683047"/>
    <lineage>
        <taxon>Bacteria</taxon>
        <taxon>Bacillati</taxon>
        <taxon>Actinomycetota</taxon>
        <taxon>Actinomycetes</taxon>
        <taxon>Micrococcales</taxon>
        <taxon>Microbacteriaceae</taxon>
        <taxon>Microbacterium</taxon>
    </lineage>
</organism>
<evidence type="ECO:0000313" key="2">
    <source>
        <dbReference type="Proteomes" id="UP001321543"/>
    </source>
</evidence>
<keyword evidence="2" id="KW-1185">Reference proteome</keyword>
<accession>A0ABM8FY29</accession>
<dbReference type="EMBL" id="AP027728">
    <property type="protein sequence ID" value="BDZ40650.1"/>
    <property type="molecule type" value="Genomic_DNA"/>
</dbReference>
<dbReference type="Proteomes" id="UP001321543">
    <property type="component" value="Chromosome"/>
</dbReference>
<name>A0ABM8FY29_9MICO</name>
<gene>
    <name evidence="1" type="ORF">GCM10025863_32640</name>
</gene>